<evidence type="ECO:0000313" key="9">
    <source>
        <dbReference type="Proteomes" id="UP000195447"/>
    </source>
</evidence>
<feature type="transmembrane region" description="Helical" evidence="6">
    <location>
        <begin position="72"/>
        <end position="94"/>
    </location>
</feature>
<dbReference type="InterPro" id="IPR001182">
    <property type="entry name" value="FtsW/RodA"/>
</dbReference>
<reference evidence="8" key="2">
    <citation type="journal article" date="2018" name="BMC Genomics">
        <title>Whole genome sequencing and function prediction of 133 gut anaerobes isolated from chicken caecum in pure cultures.</title>
        <authorList>
            <person name="Medvecky M."/>
            <person name="Cejkova D."/>
            <person name="Polansky O."/>
            <person name="Karasova D."/>
            <person name="Kubasova T."/>
            <person name="Cizek A."/>
            <person name="Rychlik I."/>
        </authorList>
    </citation>
    <scope>NUCLEOTIDE SEQUENCE</scope>
    <source>
        <strain evidence="8">An178</strain>
    </source>
</reference>
<feature type="transmembrane region" description="Helical" evidence="6">
    <location>
        <begin position="356"/>
        <end position="380"/>
    </location>
</feature>
<name>A0A1Y4LX87_9FIRM</name>
<dbReference type="GO" id="GO:0005886">
    <property type="term" value="C:plasma membrane"/>
    <property type="evidence" value="ECO:0007669"/>
    <property type="project" value="TreeGrafter"/>
</dbReference>
<dbReference type="Pfam" id="PF01098">
    <property type="entry name" value="FTSW_RODA_SPOVE"/>
    <property type="match status" value="1"/>
</dbReference>
<keyword evidence="3" id="KW-0133">Cell shape</keyword>
<feature type="transmembrane region" description="Helical" evidence="6">
    <location>
        <begin position="176"/>
        <end position="193"/>
    </location>
</feature>
<accession>A0A1Y4LX87</accession>
<keyword evidence="8" id="KW-0132">Cell division</keyword>
<dbReference type="GO" id="GO:0032153">
    <property type="term" value="C:cell division site"/>
    <property type="evidence" value="ECO:0007669"/>
    <property type="project" value="TreeGrafter"/>
</dbReference>
<dbReference type="Proteomes" id="UP001220658">
    <property type="component" value="Unassembled WGS sequence"/>
</dbReference>
<feature type="transmembrane region" description="Helical" evidence="6">
    <location>
        <begin position="199"/>
        <end position="217"/>
    </location>
</feature>
<dbReference type="AlphaFoldDB" id="A0A1Y4LX87"/>
<dbReference type="PANTHER" id="PTHR30474">
    <property type="entry name" value="CELL CYCLE PROTEIN"/>
    <property type="match status" value="1"/>
</dbReference>
<evidence type="ECO:0000256" key="5">
    <source>
        <dbReference type="ARBA" id="ARBA00023136"/>
    </source>
</evidence>
<reference evidence="9" key="1">
    <citation type="submission" date="2017-04" db="EMBL/GenBank/DDBJ databases">
        <title>Function of individual gut microbiota members based on whole genome sequencing of pure cultures obtained from chicken caecum.</title>
        <authorList>
            <person name="Medvecky M."/>
            <person name="Cejkova D."/>
            <person name="Polansky O."/>
            <person name="Karasova D."/>
            <person name="Kubasova T."/>
            <person name="Cizek A."/>
            <person name="Rychlik I."/>
        </authorList>
    </citation>
    <scope>NUCLEOTIDE SEQUENCE [LARGE SCALE GENOMIC DNA]</scope>
    <source>
        <strain evidence="9">An178</strain>
    </source>
</reference>
<keyword evidence="5 6" id="KW-0472">Membrane</keyword>
<evidence type="ECO:0000256" key="1">
    <source>
        <dbReference type="ARBA" id="ARBA00004141"/>
    </source>
</evidence>
<gene>
    <name evidence="8" type="ORF">B5F14_03820</name>
    <name evidence="7" type="ORF">POG00_08075</name>
</gene>
<protein>
    <submittedName>
        <fullName evidence="8">Cell division protein</fullName>
    </submittedName>
    <submittedName>
        <fullName evidence="7">FtsW/RodA/SpoVE family cell cycle protein</fullName>
    </submittedName>
</protein>
<dbReference type="GO" id="GO:0051301">
    <property type="term" value="P:cell division"/>
    <property type="evidence" value="ECO:0007669"/>
    <property type="project" value="UniProtKB-KW"/>
</dbReference>
<evidence type="ECO:0000256" key="2">
    <source>
        <dbReference type="ARBA" id="ARBA00022692"/>
    </source>
</evidence>
<dbReference type="RefSeq" id="WP_022355679.1">
    <property type="nucleotide sequence ID" value="NZ_CABKSV010000045.1"/>
</dbReference>
<keyword evidence="4 6" id="KW-1133">Transmembrane helix</keyword>
<evidence type="ECO:0000313" key="8">
    <source>
        <dbReference type="EMBL" id="OUP61223.1"/>
    </source>
</evidence>
<organism evidence="8 9">
    <name type="scientific">Faecalitalea cylindroides</name>
    <dbReference type="NCBI Taxonomy" id="39483"/>
    <lineage>
        <taxon>Bacteria</taxon>
        <taxon>Bacillati</taxon>
        <taxon>Bacillota</taxon>
        <taxon>Erysipelotrichia</taxon>
        <taxon>Erysipelotrichales</taxon>
        <taxon>Erysipelotrichaceae</taxon>
        <taxon>Faecalitalea</taxon>
    </lineage>
</organism>
<feature type="transmembrane region" description="Helical" evidence="6">
    <location>
        <begin position="106"/>
        <end position="127"/>
    </location>
</feature>
<sequence length="421" mass="47317">MARKRLSRKDKAQKKLEQKKKRTQRLRSFIDLIMLRKHSDIYINVAVFVLILFGTFMIVSTNVGQTTTNSTVVLTTLIKQIAFLFAAYFCMWIVNHVFSFRWFSKAEMMFILFMSVFMMMPFAFSASGGSQAWIRLPGGITIQPSEFTKPLLIVLIACAVYKAKRNPKLQEKWSKLFRFPIYALVLDIIFLILQRDLGTMSIVAMIFFVCILIPDYPSIQRIQKNLKRLFTVSVLGVVVLFGITDIGTDIIAQTPFSHVATRIENAKNPYNDIYGEGYQPANSLYGIASSNIIGKGIGASARKYGYLTQADNDYILAVTIEETGVFGLGLIVLLYGVIIYRLFYYAFKTNETVYKIVLVGNATYLFMHFFLNVGGVAALIPFTGVPLLFISSGGSSLMAICTAIGLSQQCISQIRVKEMNA</sequence>
<dbReference type="EMBL" id="NFKM01000005">
    <property type="protein sequence ID" value="OUP61223.1"/>
    <property type="molecule type" value="Genomic_DNA"/>
</dbReference>
<evidence type="ECO:0000313" key="7">
    <source>
        <dbReference type="EMBL" id="MDC0828668.1"/>
    </source>
</evidence>
<feature type="transmembrane region" description="Helical" evidence="6">
    <location>
        <begin position="229"/>
        <end position="252"/>
    </location>
</feature>
<keyword evidence="2 6" id="KW-0812">Transmembrane</keyword>
<comment type="caution">
    <text evidence="8">The sequence shown here is derived from an EMBL/GenBank/DDBJ whole genome shotgun (WGS) entry which is preliminary data.</text>
</comment>
<proteinExistence type="predicted"/>
<dbReference type="GO" id="GO:0015648">
    <property type="term" value="F:lipid-linked peptidoglycan transporter activity"/>
    <property type="evidence" value="ECO:0007669"/>
    <property type="project" value="TreeGrafter"/>
</dbReference>
<evidence type="ECO:0000256" key="3">
    <source>
        <dbReference type="ARBA" id="ARBA00022960"/>
    </source>
</evidence>
<comment type="subcellular location">
    <subcellularLocation>
        <location evidence="1">Membrane</location>
        <topology evidence="1">Multi-pass membrane protein</topology>
    </subcellularLocation>
</comment>
<reference evidence="7" key="3">
    <citation type="submission" date="2023-01" db="EMBL/GenBank/DDBJ databases">
        <title>Human gut microbiome strain richness.</title>
        <authorList>
            <person name="Chen-Liaw A."/>
        </authorList>
    </citation>
    <scope>NUCLEOTIDE SEQUENCE</scope>
    <source>
        <strain evidence="7">D55st1_G4_D55t1_190419</strain>
    </source>
</reference>
<feature type="transmembrane region" description="Helical" evidence="6">
    <location>
        <begin position="147"/>
        <end position="164"/>
    </location>
</feature>
<dbReference type="Proteomes" id="UP000195447">
    <property type="component" value="Unassembled WGS sequence"/>
</dbReference>
<feature type="transmembrane region" description="Helical" evidence="6">
    <location>
        <begin position="386"/>
        <end position="407"/>
    </location>
</feature>
<evidence type="ECO:0000256" key="4">
    <source>
        <dbReference type="ARBA" id="ARBA00022989"/>
    </source>
</evidence>
<dbReference type="EMBL" id="JAQNCK010000022">
    <property type="protein sequence ID" value="MDC0828668.1"/>
    <property type="molecule type" value="Genomic_DNA"/>
</dbReference>
<feature type="transmembrane region" description="Helical" evidence="6">
    <location>
        <begin position="324"/>
        <end position="344"/>
    </location>
</feature>
<evidence type="ECO:0000256" key="6">
    <source>
        <dbReference type="SAM" id="Phobius"/>
    </source>
</evidence>
<feature type="transmembrane region" description="Helical" evidence="6">
    <location>
        <begin position="41"/>
        <end position="60"/>
    </location>
</feature>
<dbReference type="GO" id="GO:0008360">
    <property type="term" value="P:regulation of cell shape"/>
    <property type="evidence" value="ECO:0007669"/>
    <property type="project" value="UniProtKB-KW"/>
</dbReference>
<keyword evidence="8" id="KW-0131">Cell cycle</keyword>
<keyword evidence="9" id="KW-1185">Reference proteome</keyword>